<reference evidence="2 3" key="1">
    <citation type="submission" date="2019-06" db="EMBL/GenBank/DDBJ databases">
        <title>Genomic Encyclopedia of Type Strains, Phase IV (KMG-V): Genome sequencing to study the core and pangenomes of soil and plant-associated prokaryotes.</title>
        <authorList>
            <person name="Whitman W."/>
        </authorList>
    </citation>
    <scope>NUCLEOTIDE SEQUENCE [LARGE SCALE GENOMIC DNA]</scope>
    <source>
        <strain evidence="2 3">BR 11865</strain>
    </source>
</reference>
<keyword evidence="1" id="KW-0812">Transmembrane</keyword>
<organism evidence="2 3">
    <name type="scientific">Nitrospirillum amazonense</name>
    <dbReference type="NCBI Taxonomy" id="28077"/>
    <lineage>
        <taxon>Bacteria</taxon>
        <taxon>Pseudomonadati</taxon>
        <taxon>Pseudomonadota</taxon>
        <taxon>Alphaproteobacteria</taxon>
        <taxon>Rhodospirillales</taxon>
        <taxon>Azospirillaceae</taxon>
        <taxon>Nitrospirillum</taxon>
    </lineage>
</organism>
<sequence>MAGVSVIDKISGPTFETLERMTKFNVSLTLITVSLFLDIMLIQIFKKGVLSFEWEWGDGALSVSVVLIFVISYCIYSSIMVPGLRMVCDGVLFPVMFRLFHWDTGKWSNHQNYILLSELRNVALAEESAFKYNIWKEEDEKERKWNEDQNTIQNMSFSCFLLMVFDYFSGAESLMSKLGIIVHGYDIKAIFGDLVYISLVISVSPWAMSLCRYEGLRRIDYAPLARKDF</sequence>
<gene>
    <name evidence="2" type="ORF">FBZ88_106165</name>
</gene>
<keyword evidence="1" id="KW-0472">Membrane</keyword>
<keyword evidence="3" id="KW-1185">Reference proteome</keyword>
<dbReference type="EMBL" id="VITO01000006">
    <property type="protein sequence ID" value="TWB27702.1"/>
    <property type="molecule type" value="Genomic_DNA"/>
</dbReference>
<keyword evidence="1" id="KW-1133">Transmembrane helix</keyword>
<feature type="transmembrane region" description="Helical" evidence="1">
    <location>
        <begin position="24"/>
        <end position="44"/>
    </location>
</feature>
<comment type="caution">
    <text evidence="2">The sequence shown here is derived from an EMBL/GenBank/DDBJ whole genome shotgun (WGS) entry which is preliminary data.</text>
</comment>
<accession>A0A560G1J2</accession>
<dbReference type="Proteomes" id="UP000316545">
    <property type="component" value="Unassembled WGS sequence"/>
</dbReference>
<dbReference type="AlphaFoldDB" id="A0A560G1J2"/>
<evidence type="ECO:0000313" key="2">
    <source>
        <dbReference type="EMBL" id="TWB27702.1"/>
    </source>
</evidence>
<protein>
    <submittedName>
        <fullName evidence="2">Uncharacterized protein</fullName>
    </submittedName>
</protein>
<feature type="transmembrane region" description="Helical" evidence="1">
    <location>
        <begin position="151"/>
        <end position="169"/>
    </location>
</feature>
<name>A0A560G1J2_9PROT</name>
<feature type="transmembrane region" description="Helical" evidence="1">
    <location>
        <begin position="189"/>
        <end position="208"/>
    </location>
</feature>
<feature type="transmembrane region" description="Helical" evidence="1">
    <location>
        <begin position="56"/>
        <end position="76"/>
    </location>
</feature>
<evidence type="ECO:0000313" key="3">
    <source>
        <dbReference type="Proteomes" id="UP000316545"/>
    </source>
</evidence>
<evidence type="ECO:0000256" key="1">
    <source>
        <dbReference type="SAM" id="Phobius"/>
    </source>
</evidence>
<proteinExistence type="predicted"/>